<keyword evidence="12" id="KW-1015">Disulfide bond</keyword>
<organism evidence="15 16">
    <name type="scientific">Ekhidna lutea</name>
    <dbReference type="NCBI Taxonomy" id="447679"/>
    <lineage>
        <taxon>Bacteria</taxon>
        <taxon>Pseudomonadati</taxon>
        <taxon>Bacteroidota</taxon>
        <taxon>Cytophagia</taxon>
        <taxon>Cytophagales</taxon>
        <taxon>Reichenbachiellaceae</taxon>
        <taxon>Ekhidna</taxon>
    </lineage>
</organism>
<keyword evidence="7" id="KW-0560">Oxidoreductase</keyword>
<dbReference type="GO" id="GO:0006784">
    <property type="term" value="P:heme A biosynthetic process"/>
    <property type="evidence" value="ECO:0007669"/>
    <property type="project" value="InterPro"/>
</dbReference>
<dbReference type="PANTHER" id="PTHR35457">
    <property type="entry name" value="HEME A SYNTHASE"/>
    <property type="match status" value="1"/>
</dbReference>
<dbReference type="Proteomes" id="UP000198393">
    <property type="component" value="Unassembled WGS sequence"/>
</dbReference>
<evidence type="ECO:0000256" key="4">
    <source>
        <dbReference type="ARBA" id="ARBA00022692"/>
    </source>
</evidence>
<keyword evidence="4 14" id="KW-0812">Transmembrane</keyword>
<feature type="transmembrane region" description="Helical" evidence="14">
    <location>
        <begin position="115"/>
        <end position="136"/>
    </location>
</feature>
<evidence type="ECO:0000256" key="1">
    <source>
        <dbReference type="ARBA" id="ARBA00004141"/>
    </source>
</evidence>
<evidence type="ECO:0000256" key="10">
    <source>
        <dbReference type="ARBA" id="ARBA00023133"/>
    </source>
</evidence>
<evidence type="ECO:0000256" key="9">
    <source>
        <dbReference type="ARBA" id="ARBA00023014"/>
    </source>
</evidence>
<dbReference type="GO" id="GO:0016491">
    <property type="term" value="F:oxidoreductase activity"/>
    <property type="evidence" value="ECO:0007669"/>
    <property type="project" value="UniProtKB-KW"/>
</dbReference>
<dbReference type="GO" id="GO:0051539">
    <property type="term" value="F:4 iron, 4 sulfur cluster binding"/>
    <property type="evidence" value="ECO:0007669"/>
    <property type="project" value="UniProtKB-KW"/>
</dbReference>
<evidence type="ECO:0000256" key="5">
    <source>
        <dbReference type="ARBA" id="ARBA00022723"/>
    </source>
</evidence>
<gene>
    <name evidence="15" type="ORF">SAMN05421640_1239</name>
</gene>
<evidence type="ECO:0000256" key="8">
    <source>
        <dbReference type="ARBA" id="ARBA00023004"/>
    </source>
</evidence>
<feature type="transmembrane region" description="Helical" evidence="14">
    <location>
        <begin position="282"/>
        <end position="305"/>
    </location>
</feature>
<dbReference type="SUPFAM" id="SSF56014">
    <property type="entry name" value="Nitrite and sulphite reductase 4Fe-4S domain-like"/>
    <property type="match status" value="1"/>
</dbReference>
<keyword evidence="10" id="KW-0350">Heme biosynthesis</keyword>
<keyword evidence="9" id="KW-0411">Iron-sulfur</keyword>
<dbReference type="OrthoDB" id="1447144at2"/>
<evidence type="ECO:0000256" key="2">
    <source>
        <dbReference type="ARBA" id="ARBA00022475"/>
    </source>
</evidence>
<dbReference type="GO" id="GO:0016020">
    <property type="term" value="C:membrane"/>
    <property type="evidence" value="ECO:0007669"/>
    <property type="project" value="UniProtKB-SubCell"/>
</dbReference>
<reference evidence="15 16" key="1">
    <citation type="submission" date="2017-06" db="EMBL/GenBank/DDBJ databases">
        <authorList>
            <person name="Kim H.J."/>
            <person name="Triplett B.A."/>
        </authorList>
    </citation>
    <scope>NUCLEOTIDE SEQUENCE [LARGE SCALE GENOMIC DNA]</scope>
    <source>
        <strain evidence="15 16">DSM 19307</strain>
    </source>
</reference>
<keyword evidence="6 14" id="KW-1133">Transmembrane helix</keyword>
<feature type="transmembrane region" description="Helical" evidence="14">
    <location>
        <begin position="259"/>
        <end position="275"/>
    </location>
</feature>
<keyword evidence="8" id="KW-0408">Iron</keyword>
<keyword evidence="5" id="KW-0479">Metal-binding</keyword>
<protein>
    <submittedName>
        <fullName evidence="15">Cytochrome c oxidase assembly protein subunit 15</fullName>
    </submittedName>
</protein>
<feature type="transmembrane region" description="Helical" evidence="14">
    <location>
        <begin position="174"/>
        <end position="195"/>
    </location>
</feature>
<dbReference type="InterPro" id="IPR003780">
    <property type="entry name" value="COX15/CtaA_fam"/>
</dbReference>
<dbReference type="AlphaFoldDB" id="A0A239HBV9"/>
<keyword evidence="2" id="KW-1003">Cell membrane</keyword>
<evidence type="ECO:0000256" key="3">
    <source>
        <dbReference type="ARBA" id="ARBA00022485"/>
    </source>
</evidence>
<evidence type="ECO:0000256" key="7">
    <source>
        <dbReference type="ARBA" id="ARBA00023002"/>
    </source>
</evidence>
<dbReference type="RefSeq" id="WP_089355987.1">
    <property type="nucleotide sequence ID" value="NZ_FZPD01000002.1"/>
</dbReference>
<evidence type="ECO:0000313" key="15">
    <source>
        <dbReference type="EMBL" id="SNS78772.1"/>
    </source>
</evidence>
<feature type="transmembrane region" description="Helical" evidence="14">
    <location>
        <begin position="143"/>
        <end position="162"/>
    </location>
</feature>
<evidence type="ECO:0000256" key="11">
    <source>
        <dbReference type="ARBA" id="ARBA00023136"/>
    </source>
</evidence>
<evidence type="ECO:0000256" key="14">
    <source>
        <dbReference type="SAM" id="Phobius"/>
    </source>
</evidence>
<accession>A0A239HBV9</accession>
<dbReference type="EMBL" id="FZPD01000002">
    <property type="protein sequence ID" value="SNS78772.1"/>
    <property type="molecule type" value="Genomic_DNA"/>
</dbReference>
<keyword evidence="3" id="KW-0004">4Fe-4S</keyword>
<dbReference type="InterPro" id="IPR045854">
    <property type="entry name" value="NO2/SO3_Rdtase_4Fe4S_sf"/>
</dbReference>
<keyword evidence="11 14" id="KW-0472">Membrane</keyword>
<comment type="subcellular location">
    <subcellularLocation>
        <location evidence="1">Membrane</location>
        <topology evidence="1">Multi-pass membrane protein</topology>
    </subcellularLocation>
</comment>
<name>A0A239HBV9_EKHLU</name>
<proteinExistence type="predicted"/>
<comment type="pathway">
    <text evidence="13">Porphyrin-containing compound metabolism.</text>
</comment>
<sequence>MKKLINQRNFLRINAITLGSVLVLILVGSIVRVMGAGMGCPDWPKCFGSYIPPTTAEGLPENYQDIFREQRIAKNERLANMFDRFGYEKLSDQITKDPDVLVEQEFDVTKAWIEYINRLVGVLIGFLVFLNMIFSFAFRKKSFFIPLMGVLIFVLTGFQGWVGSLVVSTNLLHGFITFHMLLALLIVALLIWMNVRVRELPHYTHKPLKLISTVTLVLFIPQLILGTEVRGVIDEMLVSTIGREGWVNQLSTNFQIHRSYSWLIMIGAVISFYYARKTKEVWLVNATLGNVFLVFLAMIAGIGMVKFSFPFWLQPLHLILAVGIFSYLFYLTLRLKFQK</sequence>
<keyword evidence="16" id="KW-1185">Reference proteome</keyword>
<dbReference type="Pfam" id="PF02628">
    <property type="entry name" value="COX15-CtaA"/>
    <property type="match status" value="2"/>
</dbReference>
<dbReference type="GO" id="GO:0046872">
    <property type="term" value="F:metal ion binding"/>
    <property type="evidence" value="ECO:0007669"/>
    <property type="project" value="UniProtKB-KW"/>
</dbReference>
<evidence type="ECO:0000256" key="13">
    <source>
        <dbReference type="ARBA" id="ARBA00023444"/>
    </source>
</evidence>
<evidence type="ECO:0000256" key="12">
    <source>
        <dbReference type="ARBA" id="ARBA00023157"/>
    </source>
</evidence>
<feature type="transmembrane region" description="Helical" evidence="14">
    <location>
        <begin position="311"/>
        <end position="333"/>
    </location>
</feature>
<feature type="transmembrane region" description="Helical" evidence="14">
    <location>
        <begin position="207"/>
        <end position="225"/>
    </location>
</feature>
<dbReference type="InterPro" id="IPR050450">
    <property type="entry name" value="COX15/CtaA_HemeA_synthase"/>
</dbReference>
<feature type="transmembrane region" description="Helical" evidence="14">
    <location>
        <begin position="12"/>
        <end position="34"/>
    </location>
</feature>
<evidence type="ECO:0000256" key="6">
    <source>
        <dbReference type="ARBA" id="ARBA00022989"/>
    </source>
</evidence>
<dbReference type="PANTHER" id="PTHR35457:SF1">
    <property type="entry name" value="HEME A SYNTHASE"/>
    <property type="match status" value="1"/>
</dbReference>
<evidence type="ECO:0000313" key="16">
    <source>
        <dbReference type="Proteomes" id="UP000198393"/>
    </source>
</evidence>